<dbReference type="GeneID" id="40088652"/>
<dbReference type="RefSeq" id="YP_009612314.1">
    <property type="nucleotide sequence ID" value="NC_042013.1"/>
</dbReference>
<keyword evidence="2" id="KW-1185">Reference proteome</keyword>
<evidence type="ECO:0000313" key="2">
    <source>
        <dbReference type="Proteomes" id="UP000223025"/>
    </source>
</evidence>
<dbReference type="Proteomes" id="UP000223025">
    <property type="component" value="Segment"/>
</dbReference>
<protein>
    <submittedName>
        <fullName evidence="1">Uncharacterized protein</fullName>
    </submittedName>
</protein>
<dbReference type="KEGG" id="vg:40088652"/>
<sequence>MYNGKTDTLFNASLDIDGETYAYYNPKYFDAYVQEFHNRDLTVSNELYNYTDDYNSVFEKIREAYR</sequence>
<evidence type="ECO:0000313" key="1">
    <source>
        <dbReference type="EMBL" id="AUZ95408.1"/>
    </source>
</evidence>
<proteinExistence type="predicted"/>
<reference evidence="1 2" key="1">
    <citation type="submission" date="2017-06" db="EMBL/GenBank/DDBJ databases">
        <authorList>
            <person name="Kim H.J."/>
            <person name="Triplett B.A."/>
        </authorList>
    </citation>
    <scope>NUCLEOTIDE SEQUENCE [LARGE SCALE GENOMIC DNA]</scope>
</reference>
<dbReference type="EMBL" id="MF403008">
    <property type="protein sequence ID" value="AUZ95408.1"/>
    <property type="molecule type" value="Genomic_DNA"/>
</dbReference>
<name>A0A2L0V0U1_9CAUD</name>
<organism evidence="1 2">
    <name type="scientific">Agrobacterium phage Atu_ph07</name>
    <dbReference type="NCBI Taxonomy" id="2024264"/>
    <lineage>
        <taxon>Viruses</taxon>
        <taxon>Duplodnaviria</taxon>
        <taxon>Heunggongvirae</taxon>
        <taxon>Uroviricota</taxon>
        <taxon>Caudoviricetes</taxon>
        <taxon>Polybotosvirus</taxon>
        <taxon>Polybotosvirus Atuph07</taxon>
    </lineage>
</organism>
<accession>A0A2L0V0U1</accession>